<evidence type="ECO:0000256" key="2">
    <source>
        <dbReference type="ARBA" id="ARBA00008829"/>
    </source>
</evidence>
<protein>
    <recommendedName>
        <fullName evidence="4">dihydropyrimidinase</fullName>
        <ecNumber evidence="4">3.5.2.2</ecNumber>
    </recommendedName>
</protein>
<evidence type="ECO:0000313" key="6">
    <source>
        <dbReference type="EMBL" id="KRG04849.1"/>
    </source>
</evidence>
<keyword evidence="7" id="KW-1185">Reference proteome</keyword>
<evidence type="ECO:0000313" key="7">
    <source>
        <dbReference type="Proteomes" id="UP000009192"/>
    </source>
</evidence>
<comment type="similarity">
    <text evidence="2">Belongs to the metallo-dependent hydrolases superfamily. Hydantoinase/dihydropyrimidinase family.</text>
</comment>
<dbReference type="Pfam" id="PF01979">
    <property type="entry name" value="Amidohydro_1"/>
    <property type="match status" value="1"/>
</dbReference>
<dbReference type="GO" id="GO:0004157">
    <property type="term" value="F:dihydropyrimidinase activity"/>
    <property type="evidence" value="ECO:0007669"/>
    <property type="project" value="UniProtKB-EC"/>
</dbReference>
<proteinExistence type="inferred from homology"/>
<dbReference type="EC" id="3.5.2.2" evidence="4"/>
<gene>
    <name evidence="6" type="primary">Dmoj\GI20644</name>
    <name evidence="6" type="ORF">Dmoj_GI20644</name>
</gene>
<dbReference type="PANTHER" id="PTHR11647:SF1">
    <property type="entry name" value="COLLAPSIN RESPONSE MEDIATOR PROTEIN"/>
    <property type="match status" value="1"/>
</dbReference>
<dbReference type="PANTHER" id="PTHR11647">
    <property type="entry name" value="HYDRANTOINASE/DIHYDROPYRIMIDINASE FAMILY MEMBER"/>
    <property type="match status" value="1"/>
</dbReference>
<accession>A0A0Q9XKD7</accession>
<dbReference type="InterPro" id="IPR006680">
    <property type="entry name" value="Amidohydro-rel"/>
</dbReference>
<evidence type="ECO:0000256" key="4">
    <source>
        <dbReference type="ARBA" id="ARBA00039113"/>
    </source>
</evidence>
<dbReference type="FunFam" id="3.20.20.140:FF:000076">
    <property type="entry name" value="Dihydropyrimidinase like 2"/>
    <property type="match status" value="1"/>
</dbReference>
<dbReference type="Gene3D" id="2.30.40.10">
    <property type="entry name" value="Urease, subunit C, domain 1"/>
    <property type="match status" value="1"/>
</dbReference>
<comment type="cofactor">
    <cofactor evidence="1">
        <name>Zn(2+)</name>
        <dbReference type="ChEBI" id="CHEBI:29105"/>
    </cofactor>
</comment>
<dbReference type="GO" id="GO:0005829">
    <property type="term" value="C:cytosol"/>
    <property type="evidence" value="ECO:0007669"/>
    <property type="project" value="TreeGrafter"/>
</dbReference>
<dbReference type="Proteomes" id="UP000009192">
    <property type="component" value="Unassembled WGS sequence"/>
</dbReference>
<dbReference type="InterPro" id="IPR032466">
    <property type="entry name" value="Metal_Hydrolase"/>
</dbReference>
<dbReference type="SUPFAM" id="SSF51338">
    <property type="entry name" value="Composite domain of metallo-dependent hydrolases"/>
    <property type="match status" value="1"/>
</dbReference>
<dbReference type="SMR" id="A0A0Q9XKD7"/>
<feature type="domain" description="Amidohydrolase-related" evidence="5">
    <location>
        <begin position="69"/>
        <end position="223"/>
    </location>
</feature>
<reference evidence="6 7" key="1">
    <citation type="journal article" date="2007" name="Nature">
        <title>Evolution of genes and genomes on the Drosophila phylogeny.</title>
        <authorList>
            <consortium name="Drosophila 12 Genomes Consortium"/>
            <person name="Clark A.G."/>
            <person name="Eisen M.B."/>
            <person name="Smith D.R."/>
            <person name="Bergman C.M."/>
            <person name="Oliver B."/>
            <person name="Markow T.A."/>
            <person name="Kaufman T.C."/>
            <person name="Kellis M."/>
            <person name="Gelbart W."/>
            <person name="Iyer V.N."/>
            <person name="Pollard D.A."/>
            <person name="Sackton T.B."/>
            <person name="Larracuente A.M."/>
            <person name="Singh N.D."/>
            <person name="Abad J.P."/>
            <person name="Abt D.N."/>
            <person name="Adryan B."/>
            <person name="Aguade M."/>
            <person name="Akashi H."/>
            <person name="Anderson W.W."/>
            <person name="Aquadro C.F."/>
            <person name="Ardell D.H."/>
            <person name="Arguello R."/>
            <person name="Artieri C.G."/>
            <person name="Barbash D.A."/>
            <person name="Barker D."/>
            <person name="Barsanti P."/>
            <person name="Batterham P."/>
            <person name="Batzoglou S."/>
            <person name="Begun D."/>
            <person name="Bhutkar A."/>
            <person name="Blanco E."/>
            <person name="Bosak S.A."/>
            <person name="Bradley R.K."/>
            <person name="Brand A.D."/>
            <person name="Brent M.R."/>
            <person name="Brooks A.N."/>
            <person name="Brown R.H."/>
            <person name="Butlin R.K."/>
            <person name="Caggese C."/>
            <person name="Calvi B.R."/>
            <person name="Bernardo de Carvalho A."/>
            <person name="Caspi A."/>
            <person name="Castrezana S."/>
            <person name="Celniker S.E."/>
            <person name="Chang J.L."/>
            <person name="Chapple C."/>
            <person name="Chatterji S."/>
            <person name="Chinwalla A."/>
            <person name="Civetta A."/>
            <person name="Clifton S.W."/>
            <person name="Comeron J.M."/>
            <person name="Costello J.C."/>
            <person name="Coyne J.A."/>
            <person name="Daub J."/>
            <person name="David R.G."/>
            <person name="Delcher A.L."/>
            <person name="Delehaunty K."/>
            <person name="Do C.B."/>
            <person name="Ebling H."/>
            <person name="Edwards K."/>
            <person name="Eickbush T."/>
            <person name="Evans J.D."/>
            <person name="Filipski A."/>
            <person name="Findeiss S."/>
            <person name="Freyhult E."/>
            <person name="Fulton L."/>
            <person name="Fulton R."/>
            <person name="Garcia A.C."/>
            <person name="Gardiner A."/>
            <person name="Garfield D.A."/>
            <person name="Garvin B.E."/>
            <person name="Gibson G."/>
            <person name="Gilbert D."/>
            <person name="Gnerre S."/>
            <person name="Godfrey J."/>
            <person name="Good R."/>
            <person name="Gotea V."/>
            <person name="Gravely B."/>
            <person name="Greenberg A.J."/>
            <person name="Griffiths-Jones S."/>
            <person name="Gross S."/>
            <person name="Guigo R."/>
            <person name="Gustafson E.A."/>
            <person name="Haerty W."/>
            <person name="Hahn M.W."/>
            <person name="Halligan D.L."/>
            <person name="Halpern A.L."/>
            <person name="Halter G.M."/>
            <person name="Han M.V."/>
            <person name="Heger A."/>
            <person name="Hillier L."/>
            <person name="Hinrichs A.S."/>
            <person name="Holmes I."/>
            <person name="Hoskins R.A."/>
            <person name="Hubisz M.J."/>
            <person name="Hultmark D."/>
            <person name="Huntley M.A."/>
            <person name="Jaffe D.B."/>
            <person name="Jagadeeshan S."/>
            <person name="Jeck W.R."/>
            <person name="Johnson J."/>
            <person name="Jones C.D."/>
            <person name="Jordan W.C."/>
            <person name="Karpen G.H."/>
            <person name="Kataoka E."/>
            <person name="Keightley P.D."/>
            <person name="Kheradpour P."/>
            <person name="Kirkness E.F."/>
            <person name="Koerich L.B."/>
            <person name="Kristiansen K."/>
            <person name="Kudrna D."/>
            <person name="Kulathinal R.J."/>
            <person name="Kumar S."/>
            <person name="Kwok R."/>
            <person name="Lander E."/>
            <person name="Langley C.H."/>
            <person name="Lapoint R."/>
            <person name="Lazzaro B.P."/>
            <person name="Lee S.J."/>
            <person name="Levesque L."/>
            <person name="Li R."/>
            <person name="Lin C.F."/>
            <person name="Lin M.F."/>
            <person name="Lindblad-Toh K."/>
            <person name="Llopart A."/>
            <person name="Long M."/>
            <person name="Low L."/>
            <person name="Lozovsky E."/>
            <person name="Lu J."/>
            <person name="Luo M."/>
            <person name="Machado C.A."/>
            <person name="Makalowski W."/>
            <person name="Marzo M."/>
            <person name="Matsuda M."/>
            <person name="Matzkin L."/>
            <person name="McAllister B."/>
            <person name="McBride C.S."/>
            <person name="McKernan B."/>
            <person name="McKernan K."/>
            <person name="Mendez-Lago M."/>
            <person name="Minx P."/>
            <person name="Mollenhauer M.U."/>
            <person name="Montooth K."/>
            <person name="Mount S.M."/>
            <person name="Mu X."/>
            <person name="Myers E."/>
            <person name="Negre B."/>
            <person name="Newfeld S."/>
            <person name="Nielsen R."/>
            <person name="Noor M.A."/>
            <person name="O'Grady P."/>
            <person name="Pachter L."/>
            <person name="Papaceit M."/>
            <person name="Parisi M.J."/>
            <person name="Parisi M."/>
            <person name="Parts L."/>
            <person name="Pedersen J.S."/>
            <person name="Pesole G."/>
            <person name="Phillippy A.M."/>
            <person name="Ponting C.P."/>
            <person name="Pop M."/>
            <person name="Porcelli D."/>
            <person name="Powell J.R."/>
            <person name="Prohaska S."/>
            <person name="Pruitt K."/>
            <person name="Puig M."/>
            <person name="Quesneville H."/>
            <person name="Ram K.R."/>
            <person name="Rand D."/>
            <person name="Rasmussen M.D."/>
            <person name="Reed L.K."/>
            <person name="Reenan R."/>
            <person name="Reily A."/>
            <person name="Remington K.A."/>
            <person name="Rieger T.T."/>
            <person name="Ritchie M.G."/>
            <person name="Robin C."/>
            <person name="Rogers Y.H."/>
            <person name="Rohde C."/>
            <person name="Rozas J."/>
            <person name="Rubenfield M.J."/>
            <person name="Ruiz A."/>
            <person name="Russo S."/>
            <person name="Salzberg S.L."/>
            <person name="Sanchez-Gracia A."/>
            <person name="Saranga D.J."/>
            <person name="Sato H."/>
            <person name="Schaeffer S.W."/>
            <person name="Schatz M.C."/>
            <person name="Schlenke T."/>
            <person name="Schwartz R."/>
            <person name="Segarra C."/>
            <person name="Singh R.S."/>
            <person name="Sirot L."/>
            <person name="Sirota M."/>
            <person name="Sisneros N.B."/>
            <person name="Smith C.D."/>
            <person name="Smith T.F."/>
            <person name="Spieth J."/>
            <person name="Stage D.E."/>
            <person name="Stark A."/>
            <person name="Stephan W."/>
            <person name="Strausberg R.L."/>
            <person name="Strempel S."/>
            <person name="Sturgill D."/>
            <person name="Sutton G."/>
            <person name="Sutton G.G."/>
            <person name="Tao W."/>
            <person name="Teichmann S."/>
            <person name="Tobari Y.N."/>
            <person name="Tomimura Y."/>
            <person name="Tsolas J.M."/>
            <person name="Valente V.L."/>
            <person name="Venter E."/>
            <person name="Venter J.C."/>
            <person name="Vicario S."/>
            <person name="Vieira F.G."/>
            <person name="Vilella A.J."/>
            <person name="Villasante A."/>
            <person name="Walenz B."/>
            <person name="Wang J."/>
            <person name="Wasserman M."/>
            <person name="Watts T."/>
            <person name="Wilson D."/>
            <person name="Wilson R.K."/>
            <person name="Wing R.A."/>
            <person name="Wolfner M.F."/>
            <person name="Wong A."/>
            <person name="Wong G.K."/>
            <person name="Wu C.I."/>
            <person name="Wu G."/>
            <person name="Yamamoto D."/>
            <person name="Yang H.P."/>
            <person name="Yang S.P."/>
            <person name="Yorke J.A."/>
            <person name="Yoshida K."/>
            <person name="Zdobnov E."/>
            <person name="Zhang P."/>
            <person name="Zhang Y."/>
            <person name="Zimin A.V."/>
            <person name="Baldwin J."/>
            <person name="Abdouelleil A."/>
            <person name="Abdulkadir J."/>
            <person name="Abebe A."/>
            <person name="Abera B."/>
            <person name="Abreu J."/>
            <person name="Acer S.C."/>
            <person name="Aftuck L."/>
            <person name="Alexander A."/>
            <person name="An P."/>
            <person name="Anderson E."/>
            <person name="Anderson S."/>
            <person name="Arachi H."/>
            <person name="Azer M."/>
            <person name="Bachantsang P."/>
            <person name="Barry A."/>
            <person name="Bayul T."/>
            <person name="Berlin A."/>
            <person name="Bessette D."/>
            <person name="Bloom T."/>
            <person name="Blye J."/>
            <person name="Boguslavskiy L."/>
            <person name="Bonnet C."/>
            <person name="Boukhgalter B."/>
            <person name="Bourzgui I."/>
            <person name="Brown A."/>
            <person name="Cahill P."/>
            <person name="Channer S."/>
            <person name="Cheshatsang Y."/>
            <person name="Chuda L."/>
            <person name="Citroen M."/>
            <person name="Collymore A."/>
            <person name="Cooke P."/>
            <person name="Costello M."/>
            <person name="D'Aco K."/>
            <person name="Daza R."/>
            <person name="De Haan G."/>
            <person name="DeGray S."/>
            <person name="DeMaso C."/>
            <person name="Dhargay N."/>
            <person name="Dooley K."/>
            <person name="Dooley E."/>
            <person name="Doricent M."/>
            <person name="Dorje P."/>
            <person name="Dorjee K."/>
            <person name="Dupes A."/>
            <person name="Elong R."/>
            <person name="Falk J."/>
            <person name="Farina A."/>
            <person name="Faro S."/>
            <person name="Ferguson D."/>
            <person name="Fisher S."/>
            <person name="Foley C.D."/>
            <person name="Franke A."/>
            <person name="Friedrich D."/>
            <person name="Gadbois L."/>
            <person name="Gearin G."/>
            <person name="Gearin C.R."/>
            <person name="Giannoukos G."/>
            <person name="Goode T."/>
            <person name="Graham J."/>
            <person name="Grandbois E."/>
            <person name="Grewal S."/>
            <person name="Gyaltsen K."/>
            <person name="Hafez N."/>
            <person name="Hagos B."/>
            <person name="Hall J."/>
            <person name="Henson C."/>
            <person name="Hollinger A."/>
            <person name="Honan T."/>
            <person name="Huard M.D."/>
            <person name="Hughes L."/>
            <person name="Hurhula B."/>
            <person name="Husby M.E."/>
            <person name="Kamat A."/>
            <person name="Kanga B."/>
            <person name="Kashin S."/>
            <person name="Khazanovich D."/>
            <person name="Kisner P."/>
            <person name="Lance K."/>
            <person name="Lara M."/>
            <person name="Lee W."/>
            <person name="Lennon N."/>
            <person name="Letendre F."/>
            <person name="LeVine R."/>
            <person name="Lipovsky A."/>
            <person name="Liu X."/>
            <person name="Liu J."/>
            <person name="Liu S."/>
            <person name="Lokyitsang T."/>
            <person name="Lokyitsang Y."/>
            <person name="Lubonja R."/>
            <person name="Lui A."/>
            <person name="MacDonald P."/>
            <person name="Magnisalis V."/>
            <person name="Maru K."/>
            <person name="Matthews C."/>
            <person name="McCusker W."/>
            <person name="McDonough S."/>
            <person name="Mehta T."/>
            <person name="Meldrim J."/>
            <person name="Meneus L."/>
            <person name="Mihai O."/>
            <person name="Mihalev A."/>
            <person name="Mihova T."/>
            <person name="Mittelman R."/>
            <person name="Mlenga V."/>
            <person name="Montmayeur A."/>
            <person name="Mulrain L."/>
            <person name="Navidi A."/>
            <person name="Naylor J."/>
            <person name="Negash T."/>
            <person name="Nguyen T."/>
            <person name="Nguyen N."/>
            <person name="Nicol R."/>
            <person name="Norbu C."/>
            <person name="Norbu N."/>
            <person name="Novod N."/>
            <person name="O'Neill B."/>
            <person name="Osman S."/>
            <person name="Markiewicz E."/>
            <person name="Oyono O.L."/>
            <person name="Patti C."/>
            <person name="Phunkhang P."/>
            <person name="Pierre F."/>
            <person name="Priest M."/>
            <person name="Raghuraman S."/>
            <person name="Rege F."/>
            <person name="Reyes R."/>
            <person name="Rise C."/>
            <person name="Rogov P."/>
            <person name="Ross K."/>
            <person name="Ryan E."/>
            <person name="Settipalli S."/>
            <person name="Shea T."/>
            <person name="Sherpa N."/>
            <person name="Shi L."/>
            <person name="Shih D."/>
            <person name="Sparrow T."/>
            <person name="Spaulding J."/>
            <person name="Stalker J."/>
            <person name="Stange-Thomann N."/>
            <person name="Stavropoulos S."/>
            <person name="Stone C."/>
            <person name="Strader C."/>
            <person name="Tesfaye S."/>
            <person name="Thomson T."/>
            <person name="Thoulutsang Y."/>
            <person name="Thoulutsang D."/>
            <person name="Topham K."/>
            <person name="Topping I."/>
            <person name="Tsamla T."/>
            <person name="Vassiliev H."/>
            <person name="Vo A."/>
            <person name="Wangchuk T."/>
            <person name="Wangdi T."/>
            <person name="Weiand M."/>
            <person name="Wilkinson J."/>
            <person name="Wilson A."/>
            <person name="Yadav S."/>
            <person name="Young G."/>
            <person name="Yu Q."/>
            <person name="Zembek L."/>
            <person name="Zhong D."/>
            <person name="Zimmer A."/>
            <person name="Zwirko Z."/>
            <person name="Jaffe D.B."/>
            <person name="Alvarez P."/>
            <person name="Brockman W."/>
            <person name="Butler J."/>
            <person name="Chin C."/>
            <person name="Gnerre S."/>
            <person name="Grabherr M."/>
            <person name="Kleber M."/>
            <person name="Mauceli E."/>
            <person name="MacCallum I."/>
        </authorList>
    </citation>
    <scope>NUCLEOTIDE SEQUENCE [LARGE SCALE GENOMIC DNA]</scope>
    <source>
        <strain evidence="7">Tucson 15081-1352.22</strain>
    </source>
</reference>
<dbReference type="SUPFAM" id="SSF51556">
    <property type="entry name" value="Metallo-dependent hydrolases"/>
    <property type="match status" value="1"/>
</dbReference>
<dbReference type="InterPro" id="IPR050378">
    <property type="entry name" value="Metallo-dep_Hydrolases_sf"/>
</dbReference>
<dbReference type="EMBL" id="CH933808">
    <property type="protein sequence ID" value="KRG04849.1"/>
    <property type="molecule type" value="Genomic_DNA"/>
</dbReference>
<dbReference type="Gene3D" id="3.20.20.140">
    <property type="entry name" value="Metal-dependent hydrolases"/>
    <property type="match status" value="1"/>
</dbReference>
<sequence>MSTPVKKVPIHLQSAQNRVYIKNGQIVNHDKTFKADVYIEDGIIKFVGPAADITVPGGVRTIDASGKLIIPGGIDPHTHMQLPFGNAVAVDDFYHGTKAAVAGGTTMIIDFVLPNKNESMIEAYDKWRSWADPKVCCDYALHVGITWWSKSVSDEIGILCKELGINSFKTFMAYKGLYQLNDSELLDVFERIRGLNAVAMVHAENGDIIAKNAKRLLAEGITGPEGHELSRQEEVEAEAVHRACILAHQVDCPLYVVHVMSKSAGIEVARARQRYRGKYIYGETLAAALGTDGTHYRCQHFGHAAAHVLSPPLRPDKTTPEFLMKLLAR</sequence>
<evidence type="ECO:0000256" key="3">
    <source>
        <dbReference type="ARBA" id="ARBA00036696"/>
    </source>
</evidence>
<evidence type="ECO:0000259" key="5">
    <source>
        <dbReference type="Pfam" id="PF01979"/>
    </source>
</evidence>
<evidence type="ECO:0000256" key="1">
    <source>
        <dbReference type="ARBA" id="ARBA00001947"/>
    </source>
</evidence>
<dbReference type="AlphaFoldDB" id="A0A0Q9XKD7"/>
<organism evidence="6 7">
    <name type="scientific">Drosophila mojavensis</name>
    <name type="common">Fruit fly</name>
    <dbReference type="NCBI Taxonomy" id="7230"/>
    <lineage>
        <taxon>Eukaryota</taxon>
        <taxon>Metazoa</taxon>
        <taxon>Ecdysozoa</taxon>
        <taxon>Arthropoda</taxon>
        <taxon>Hexapoda</taxon>
        <taxon>Insecta</taxon>
        <taxon>Pterygota</taxon>
        <taxon>Neoptera</taxon>
        <taxon>Endopterygota</taxon>
        <taxon>Diptera</taxon>
        <taxon>Brachycera</taxon>
        <taxon>Muscomorpha</taxon>
        <taxon>Ephydroidea</taxon>
        <taxon>Drosophilidae</taxon>
        <taxon>Drosophila</taxon>
    </lineage>
</organism>
<dbReference type="GO" id="GO:0006208">
    <property type="term" value="P:pyrimidine nucleobase catabolic process"/>
    <property type="evidence" value="ECO:0007669"/>
    <property type="project" value="TreeGrafter"/>
</dbReference>
<keyword evidence="6" id="KW-0378">Hydrolase</keyword>
<dbReference type="OrthoDB" id="10258955at2759"/>
<comment type="catalytic activity">
    <reaction evidence="3">
        <text>5,6-dihydrouracil + H2O = 3-(carbamoylamino)propanoate + H(+)</text>
        <dbReference type="Rhea" id="RHEA:16121"/>
        <dbReference type="ChEBI" id="CHEBI:11892"/>
        <dbReference type="ChEBI" id="CHEBI:15377"/>
        <dbReference type="ChEBI" id="CHEBI:15378"/>
        <dbReference type="ChEBI" id="CHEBI:15901"/>
        <dbReference type="EC" id="3.5.2.2"/>
    </reaction>
</comment>
<name>A0A0Q9XKD7_DROMO</name>
<dbReference type="InterPro" id="IPR011059">
    <property type="entry name" value="Metal-dep_hydrolase_composite"/>
</dbReference>